<keyword evidence="1" id="KW-0472">Membrane</keyword>
<feature type="transmembrane region" description="Helical" evidence="1">
    <location>
        <begin position="15"/>
        <end position="38"/>
    </location>
</feature>
<organism evidence="2">
    <name type="scientific">Tanacetum cinerariifolium</name>
    <name type="common">Dalmatian daisy</name>
    <name type="synonym">Chrysanthemum cinerariifolium</name>
    <dbReference type="NCBI Taxonomy" id="118510"/>
    <lineage>
        <taxon>Eukaryota</taxon>
        <taxon>Viridiplantae</taxon>
        <taxon>Streptophyta</taxon>
        <taxon>Embryophyta</taxon>
        <taxon>Tracheophyta</taxon>
        <taxon>Spermatophyta</taxon>
        <taxon>Magnoliopsida</taxon>
        <taxon>eudicotyledons</taxon>
        <taxon>Gunneridae</taxon>
        <taxon>Pentapetalae</taxon>
        <taxon>asterids</taxon>
        <taxon>campanulids</taxon>
        <taxon>Asterales</taxon>
        <taxon>Asteraceae</taxon>
        <taxon>Asteroideae</taxon>
        <taxon>Anthemideae</taxon>
        <taxon>Anthemidinae</taxon>
        <taxon>Tanacetum</taxon>
    </lineage>
</organism>
<evidence type="ECO:0000256" key="1">
    <source>
        <dbReference type="SAM" id="Phobius"/>
    </source>
</evidence>
<proteinExistence type="predicted"/>
<keyword evidence="1" id="KW-0812">Transmembrane</keyword>
<sequence>VHLLHKGWGPTYPRLLVVIIVVVVMIVVVIGGYVNGFLLNLRFRDGNIPFSTLSQMVKLFFYLLDLSSGTILLYQKLLEFNPADKSNSSFSTFEIERLATHKLFQQHYQQLVARWQPES</sequence>
<accession>A0A699JGX5</accession>
<name>A0A699JGX5_TANCI</name>
<evidence type="ECO:0000313" key="2">
    <source>
        <dbReference type="EMBL" id="GFA33548.1"/>
    </source>
</evidence>
<keyword evidence="1" id="KW-1133">Transmembrane helix</keyword>
<protein>
    <submittedName>
        <fullName evidence="2">Uncharacterized protein</fullName>
    </submittedName>
</protein>
<gene>
    <name evidence="2" type="ORF">Tci_605520</name>
</gene>
<dbReference type="EMBL" id="BKCJ010406495">
    <property type="protein sequence ID" value="GFA33548.1"/>
    <property type="molecule type" value="Genomic_DNA"/>
</dbReference>
<comment type="caution">
    <text evidence="2">The sequence shown here is derived from an EMBL/GenBank/DDBJ whole genome shotgun (WGS) entry which is preliminary data.</text>
</comment>
<dbReference type="AlphaFoldDB" id="A0A699JGX5"/>
<reference evidence="2" key="1">
    <citation type="journal article" date="2019" name="Sci. Rep.">
        <title>Draft genome of Tanacetum cinerariifolium, the natural source of mosquito coil.</title>
        <authorList>
            <person name="Yamashiro T."/>
            <person name="Shiraishi A."/>
            <person name="Satake H."/>
            <person name="Nakayama K."/>
        </authorList>
    </citation>
    <scope>NUCLEOTIDE SEQUENCE</scope>
</reference>
<feature type="non-terminal residue" evidence="2">
    <location>
        <position position="1"/>
    </location>
</feature>